<evidence type="ECO:0000313" key="7">
    <source>
        <dbReference type="Proteomes" id="UP000184501"/>
    </source>
</evidence>
<dbReference type="PROSITE" id="PS00122">
    <property type="entry name" value="CARBOXYLESTERASE_B_1"/>
    <property type="match status" value="1"/>
</dbReference>
<dbReference type="EMBL" id="FQVN01000004">
    <property type="protein sequence ID" value="SHF61874.1"/>
    <property type="molecule type" value="Genomic_DNA"/>
</dbReference>
<comment type="similarity">
    <text evidence="1 3">Belongs to the type-B carboxylesterase/lipase family.</text>
</comment>
<dbReference type="STRING" id="2017.SAMN05444320_104296"/>
<dbReference type="InterPro" id="IPR050309">
    <property type="entry name" value="Type-B_Carboxylest/Lipase"/>
</dbReference>
<dbReference type="EC" id="3.1.1.-" evidence="3"/>
<dbReference type="Gene3D" id="3.40.50.1820">
    <property type="entry name" value="alpha/beta hydrolase"/>
    <property type="match status" value="1"/>
</dbReference>
<dbReference type="Pfam" id="PF00135">
    <property type="entry name" value="COesterase"/>
    <property type="match status" value="1"/>
</dbReference>
<evidence type="ECO:0000313" key="6">
    <source>
        <dbReference type="EMBL" id="SHF61874.1"/>
    </source>
</evidence>
<evidence type="ECO:0000256" key="3">
    <source>
        <dbReference type="RuleBase" id="RU361235"/>
    </source>
</evidence>
<feature type="region of interest" description="Disordered" evidence="4">
    <location>
        <begin position="47"/>
        <end position="70"/>
    </location>
</feature>
<dbReference type="InterPro" id="IPR002018">
    <property type="entry name" value="CarbesteraseB"/>
</dbReference>
<dbReference type="Proteomes" id="UP000184501">
    <property type="component" value="Unassembled WGS sequence"/>
</dbReference>
<evidence type="ECO:0000259" key="5">
    <source>
        <dbReference type="Pfam" id="PF00135"/>
    </source>
</evidence>
<dbReference type="RefSeq" id="WP_200797509.1">
    <property type="nucleotide sequence ID" value="NZ_FQVN01000004.1"/>
</dbReference>
<evidence type="ECO:0000256" key="2">
    <source>
        <dbReference type="ARBA" id="ARBA00022801"/>
    </source>
</evidence>
<dbReference type="InterPro" id="IPR029058">
    <property type="entry name" value="AB_hydrolase_fold"/>
</dbReference>
<keyword evidence="2 3" id="KW-0378">Hydrolase</keyword>
<reference evidence="6 7" key="1">
    <citation type="submission" date="2016-11" db="EMBL/GenBank/DDBJ databases">
        <authorList>
            <person name="Jaros S."/>
            <person name="Januszkiewicz K."/>
            <person name="Wedrychowicz H."/>
        </authorList>
    </citation>
    <scope>NUCLEOTIDE SEQUENCE [LARGE SCALE GENOMIC DNA]</scope>
    <source>
        <strain evidence="6 7">DSM 44523</strain>
    </source>
</reference>
<evidence type="ECO:0000256" key="4">
    <source>
        <dbReference type="SAM" id="MobiDB-lite"/>
    </source>
</evidence>
<accession>A0A1M5D4G3</accession>
<dbReference type="GO" id="GO:0016787">
    <property type="term" value="F:hydrolase activity"/>
    <property type="evidence" value="ECO:0007669"/>
    <property type="project" value="UniProtKB-KW"/>
</dbReference>
<gene>
    <name evidence="6" type="ORF">SAMN05444320_104296</name>
</gene>
<sequence>MSDSTVATTVTTTEGDVRGSVVGNARRFLAIPYAAAPQGPGRFAAPKPHAPWAGVRDATRPGPSAPQATRDGFGALDMAPFFGPGWVRGDDYLTVNVWAPRDAGDCPVMVFVHGGGFVSGSNLSPLYDGDAFARDGVVLVTLNYRLGVAGFLDLPGAPRNRGVLDVIAALGWVRRNIAAFGGDPDNVTLFGQSAGATVVGAILATPEARGLFHRAITQSGNGFGAILPDEAARVTRAAATALGVAPTAAGFAAVPDDRLVRLVPELGGLDPRAERSAPAIRLTPCGPVLDQQPAESPLADVDLLVGTNAEEGNLYLAPQGNLTTSTAEDVRETAARAHPDPDRLVAAYRAQRPGAGHGELRSAILGDAVFGVGSRRLAEAHGAAHVYEFTWRSSAVDGQLGAAHAVELPFVFDCLDLPALRGPHALLGPAEPPASLAREMHTAWVSFARSGNPGWPRFREGRRVRRFDTVSTTTQARDLTAW</sequence>
<proteinExistence type="inferred from homology"/>
<evidence type="ECO:0000256" key="1">
    <source>
        <dbReference type="ARBA" id="ARBA00005964"/>
    </source>
</evidence>
<protein>
    <recommendedName>
        <fullName evidence="3">Carboxylic ester hydrolase</fullName>
        <ecNumber evidence="3">3.1.1.-</ecNumber>
    </recommendedName>
</protein>
<keyword evidence="7" id="KW-1185">Reference proteome</keyword>
<organism evidence="6 7">
    <name type="scientific">Streptoalloteichus hindustanus</name>
    <dbReference type="NCBI Taxonomy" id="2017"/>
    <lineage>
        <taxon>Bacteria</taxon>
        <taxon>Bacillati</taxon>
        <taxon>Actinomycetota</taxon>
        <taxon>Actinomycetes</taxon>
        <taxon>Pseudonocardiales</taxon>
        <taxon>Pseudonocardiaceae</taxon>
        <taxon>Streptoalloteichus</taxon>
    </lineage>
</organism>
<dbReference type="AlphaFoldDB" id="A0A1M5D4G3"/>
<dbReference type="PANTHER" id="PTHR11559">
    <property type="entry name" value="CARBOXYLESTERASE"/>
    <property type="match status" value="1"/>
</dbReference>
<dbReference type="InterPro" id="IPR019826">
    <property type="entry name" value="Carboxylesterase_B_AS"/>
</dbReference>
<name>A0A1M5D4G3_STRHI</name>
<feature type="domain" description="Carboxylesterase type B" evidence="5">
    <location>
        <begin position="8"/>
        <end position="454"/>
    </location>
</feature>
<dbReference type="SUPFAM" id="SSF53474">
    <property type="entry name" value="alpha/beta-Hydrolases"/>
    <property type="match status" value="1"/>
</dbReference>